<dbReference type="Gene3D" id="3.30.9.10">
    <property type="entry name" value="D-Amino Acid Oxidase, subunit A, domain 2"/>
    <property type="match status" value="1"/>
</dbReference>
<evidence type="ECO:0000256" key="1">
    <source>
        <dbReference type="ARBA" id="ARBA00023002"/>
    </source>
</evidence>
<reference evidence="3" key="1">
    <citation type="submission" date="2021-01" db="EMBL/GenBank/DDBJ databases">
        <title>Whole genome shotgun sequence of Sinosporangium siamense NBRC 109515.</title>
        <authorList>
            <person name="Komaki H."/>
            <person name="Tamura T."/>
        </authorList>
    </citation>
    <scope>NUCLEOTIDE SEQUENCE</scope>
    <source>
        <strain evidence="3">NBRC 109515</strain>
    </source>
</reference>
<accession>A0A919V9Z3</accession>
<dbReference type="GO" id="GO:0016491">
    <property type="term" value="F:oxidoreductase activity"/>
    <property type="evidence" value="ECO:0007669"/>
    <property type="project" value="UniProtKB-KW"/>
</dbReference>
<name>A0A919V9Z3_9ACTN</name>
<dbReference type="EMBL" id="BOOW01000006">
    <property type="protein sequence ID" value="GII90589.1"/>
    <property type="molecule type" value="Genomic_DNA"/>
</dbReference>
<dbReference type="InterPro" id="IPR036188">
    <property type="entry name" value="FAD/NAD-bd_sf"/>
</dbReference>
<dbReference type="InterPro" id="IPR006076">
    <property type="entry name" value="FAD-dep_OxRdtase"/>
</dbReference>
<dbReference type="PANTHER" id="PTHR13847:SF289">
    <property type="entry name" value="GLYCINE OXIDASE"/>
    <property type="match status" value="1"/>
</dbReference>
<evidence type="ECO:0000313" key="3">
    <source>
        <dbReference type="EMBL" id="GII90589.1"/>
    </source>
</evidence>
<keyword evidence="4" id="KW-1185">Reference proteome</keyword>
<gene>
    <name evidence="3" type="ORF">Ssi02_08200</name>
</gene>
<dbReference type="Pfam" id="PF01266">
    <property type="entry name" value="DAO"/>
    <property type="match status" value="1"/>
</dbReference>
<evidence type="ECO:0000313" key="4">
    <source>
        <dbReference type="Proteomes" id="UP000606172"/>
    </source>
</evidence>
<comment type="caution">
    <text evidence="3">The sequence shown here is derived from an EMBL/GenBank/DDBJ whole genome shotgun (WGS) entry which is preliminary data.</text>
</comment>
<dbReference type="SUPFAM" id="SSF51905">
    <property type="entry name" value="FAD/NAD(P)-binding domain"/>
    <property type="match status" value="1"/>
</dbReference>
<dbReference type="Proteomes" id="UP000606172">
    <property type="component" value="Unassembled WGS sequence"/>
</dbReference>
<dbReference type="GO" id="GO:0005737">
    <property type="term" value="C:cytoplasm"/>
    <property type="evidence" value="ECO:0007669"/>
    <property type="project" value="TreeGrafter"/>
</dbReference>
<organism evidence="3 4">
    <name type="scientific">Sinosporangium siamense</name>
    <dbReference type="NCBI Taxonomy" id="1367973"/>
    <lineage>
        <taxon>Bacteria</taxon>
        <taxon>Bacillati</taxon>
        <taxon>Actinomycetota</taxon>
        <taxon>Actinomycetes</taxon>
        <taxon>Streptosporangiales</taxon>
        <taxon>Streptosporangiaceae</taxon>
        <taxon>Sinosporangium</taxon>
    </lineage>
</organism>
<proteinExistence type="predicted"/>
<sequence length="367" mass="38926">MGAALADALAPECRVTVVDEGTPGRGTTANGFAWINANRTLDETYFDFRVAAMREWERLAREFGTPQWHVPAGNLMWADNEESRAELAARVERLLSRGYPARFLSPADVAVIEPAVRVPDDAHVAHFPGEAFAHASQAAQALVKRAKSAGARLITHHRVVTLTQDHGRVNGVELATGDLITADHVVCAAGWQSSRILGTAGVRLPLVDAHAPGSPAPGLTATTTPARLLRGVIHAPRMHLRPDWNGGLLLAARDLDVATDLATPAATMEARAVELLARARDILPGLEPGVAVRDVRRGVRPMPEDGFPLVGPVLPGLYVAVSHSAVTLAPHLARLIAREVLDGTPAEALAPYRPGRGGGHTSATAFV</sequence>
<dbReference type="Gene3D" id="3.50.50.60">
    <property type="entry name" value="FAD/NAD(P)-binding domain"/>
    <property type="match status" value="1"/>
</dbReference>
<dbReference type="AlphaFoldDB" id="A0A919V9Z3"/>
<protein>
    <submittedName>
        <fullName evidence="3">D-amino-acid oxidase</fullName>
    </submittedName>
</protein>
<evidence type="ECO:0000259" key="2">
    <source>
        <dbReference type="Pfam" id="PF01266"/>
    </source>
</evidence>
<dbReference type="PANTHER" id="PTHR13847">
    <property type="entry name" value="SARCOSINE DEHYDROGENASE-RELATED"/>
    <property type="match status" value="1"/>
</dbReference>
<feature type="domain" description="FAD dependent oxidoreductase" evidence="2">
    <location>
        <begin position="1"/>
        <end position="338"/>
    </location>
</feature>
<keyword evidence="1" id="KW-0560">Oxidoreductase</keyword>